<gene>
    <name evidence="4" type="ORF">JKP88DRAFT_191481</name>
</gene>
<dbReference type="Gene3D" id="3.40.30.10">
    <property type="entry name" value="Glutaredoxin"/>
    <property type="match status" value="1"/>
</dbReference>
<dbReference type="InterPro" id="IPR040079">
    <property type="entry name" value="Glutathione_S-Trfase"/>
</dbReference>
<dbReference type="PANTHER" id="PTHR44051">
    <property type="entry name" value="GLUTATHIONE S-TRANSFERASE-RELATED"/>
    <property type="match status" value="1"/>
</dbReference>
<dbReference type="SUPFAM" id="SSF52833">
    <property type="entry name" value="Thioredoxin-like"/>
    <property type="match status" value="1"/>
</dbReference>
<dbReference type="Pfam" id="PF00043">
    <property type="entry name" value="GST_C"/>
    <property type="match status" value="1"/>
</dbReference>
<keyword evidence="4" id="KW-0808">Transferase</keyword>
<dbReference type="InterPro" id="IPR010987">
    <property type="entry name" value="Glutathione-S-Trfase_C-like"/>
</dbReference>
<dbReference type="Pfam" id="PF13409">
    <property type="entry name" value="GST_N_2"/>
    <property type="match status" value="1"/>
</dbReference>
<evidence type="ECO:0000259" key="2">
    <source>
        <dbReference type="PROSITE" id="PS50404"/>
    </source>
</evidence>
<dbReference type="Gene3D" id="1.20.1050.10">
    <property type="match status" value="1"/>
</dbReference>
<dbReference type="InterPro" id="IPR036249">
    <property type="entry name" value="Thioredoxin-like_sf"/>
</dbReference>
<feature type="domain" description="GST C-terminal" evidence="3">
    <location>
        <begin position="133"/>
        <end position="287"/>
    </location>
</feature>
<dbReference type="EMBL" id="JAFCMP010000016">
    <property type="protein sequence ID" value="KAG5191659.1"/>
    <property type="molecule type" value="Genomic_DNA"/>
</dbReference>
<feature type="domain" description="GST N-terminal" evidence="2">
    <location>
        <begin position="65"/>
        <end position="152"/>
    </location>
</feature>
<organism evidence="4 5">
    <name type="scientific">Tribonema minus</name>
    <dbReference type="NCBI Taxonomy" id="303371"/>
    <lineage>
        <taxon>Eukaryota</taxon>
        <taxon>Sar</taxon>
        <taxon>Stramenopiles</taxon>
        <taxon>Ochrophyta</taxon>
        <taxon>PX clade</taxon>
        <taxon>Xanthophyceae</taxon>
        <taxon>Tribonematales</taxon>
        <taxon>Tribonemataceae</taxon>
        <taxon>Tribonema</taxon>
    </lineage>
</organism>
<proteinExistence type="inferred from homology"/>
<protein>
    <submittedName>
        <fullName evidence="4">Putative glutathione S-transferase</fullName>
    </submittedName>
</protein>
<name>A0A835ZJ35_9STRA</name>
<sequence length="290" mass="32072">MSGREIARVTRGEISFAAVLLFALGAATPTLVSAAKQYLKPGGAFAGLNSATAGARTQKDLPVGQHALQLYSMATPNGQKVTIALEEMGLRYDAWYIGIMDQDQFTSGFVAVNPNSKIPAMVDKDGPGGKPVNLFESGSILLYLAEKSGKLLPKDPALRTECLNWLFFQVGAAPYFGQYGHFARYAPIKIKYGIDRYALETKRILSVLDQRLMGRTFLVGEELTIADLAWMPWVQCLSVFYKGDEPLGLSEYQEVMRWKENLLSRPAIAKGMRINSPAEENQQYKEYHSS</sequence>
<dbReference type="PANTHER" id="PTHR44051:SF8">
    <property type="entry name" value="GLUTATHIONE S-TRANSFERASE GSTA"/>
    <property type="match status" value="1"/>
</dbReference>
<dbReference type="InterPro" id="IPR036282">
    <property type="entry name" value="Glutathione-S-Trfase_C_sf"/>
</dbReference>
<keyword evidence="5" id="KW-1185">Reference proteome</keyword>
<comment type="similarity">
    <text evidence="1">Belongs to the GST superfamily.</text>
</comment>
<evidence type="ECO:0000259" key="3">
    <source>
        <dbReference type="PROSITE" id="PS50405"/>
    </source>
</evidence>
<dbReference type="Proteomes" id="UP000664859">
    <property type="component" value="Unassembled WGS sequence"/>
</dbReference>
<dbReference type="AlphaFoldDB" id="A0A835ZJ35"/>
<comment type="caution">
    <text evidence="4">The sequence shown here is derived from an EMBL/GenBank/DDBJ whole genome shotgun (WGS) entry which is preliminary data.</text>
</comment>
<accession>A0A835ZJ35</accession>
<dbReference type="SFLD" id="SFLDS00019">
    <property type="entry name" value="Glutathione_Transferase_(cytos"/>
    <property type="match status" value="1"/>
</dbReference>
<reference evidence="4" key="1">
    <citation type="submission" date="2021-02" db="EMBL/GenBank/DDBJ databases">
        <title>First Annotated Genome of the Yellow-green Alga Tribonema minus.</title>
        <authorList>
            <person name="Mahan K.M."/>
        </authorList>
    </citation>
    <scope>NUCLEOTIDE SEQUENCE</scope>
    <source>
        <strain evidence="4">UTEX B ZZ1240</strain>
    </source>
</reference>
<dbReference type="InterPro" id="IPR004045">
    <property type="entry name" value="Glutathione_S-Trfase_N"/>
</dbReference>
<dbReference type="InterPro" id="IPR004046">
    <property type="entry name" value="GST_C"/>
</dbReference>
<dbReference type="PROSITE" id="PS50405">
    <property type="entry name" value="GST_CTER"/>
    <property type="match status" value="1"/>
</dbReference>
<dbReference type="SFLD" id="SFLDG01151">
    <property type="entry name" value="Main.2:_Nu-like"/>
    <property type="match status" value="1"/>
</dbReference>
<dbReference type="OrthoDB" id="422574at2759"/>
<dbReference type="PROSITE" id="PS50404">
    <property type="entry name" value="GST_NTER"/>
    <property type="match status" value="1"/>
</dbReference>
<dbReference type="SUPFAM" id="SSF47616">
    <property type="entry name" value="GST C-terminal domain-like"/>
    <property type="match status" value="1"/>
</dbReference>
<evidence type="ECO:0000313" key="4">
    <source>
        <dbReference type="EMBL" id="KAG5191659.1"/>
    </source>
</evidence>
<dbReference type="SFLD" id="SFLDG00358">
    <property type="entry name" value="Main_(cytGST)"/>
    <property type="match status" value="1"/>
</dbReference>
<evidence type="ECO:0000256" key="1">
    <source>
        <dbReference type="ARBA" id="ARBA00007409"/>
    </source>
</evidence>
<evidence type="ECO:0000313" key="5">
    <source>
        <dbReference type="Proteomes" id="UP000664859"/>
    </source>
</evidence>
<dbReference type="GO" id="GO:0016740">
    <property type="term" value="F:transferase activity"/>
    <property type="evidence" value="ECO:0007669"/>
    <property type="project" value="UniProtKB-KW"/>
</dbReference>
<dbReference type="CDD" id="cd03048">
    <property type="entry name" value="GST_N_Ure2p_like"/>
    <property type="match status" value="1"/>
</dbReference>